<dbReference type="EMBL" id="JAHRHY010000007">
    <property type="protein sequence ID" value="KAG9068054.1"/>
    <property type="molecule type" value="Genomic_DNA"/>
</dbReference>
<keyword evidence="1" id="KW-0238">DNA-binding</keyword>
<proteinExistence type="predicted"/>
<dbReference type="Proteomes" id="UP000707451">
    <property type="component" value="Unassembled WGS sequence"/>
</dbReference>
<evidence type="ECO:0000313" key="5">
    <source>
        <dbReference type="Proteomes" id="UP000707451"/>
    </source>
</evidence>
<dbReference type="Gene3D" id="3.40.50.1010">
    <property type="entry name" value="5'-nuclease"/>
    <property type="match status" value="1"/>
</dbReference>
<dbReference type="InterPro" id="IPR010095">
    <property type="entry name" value="Cas12f1-like_TNB"/>
</dbReference>
<reference evidence="4" key="1">
    <citation type="submission" date="2021-06" db="EMBL/GenBank/DDBJ databases">
        <title>Genome Sequence of Mortierella hyaline Strain SCG-10, a Cold-Adapted, Nitrate-Reducing Fungus Isolated from Soil in Minnesota, USA.</title>
        <authorList>
            <person name="Aldossari N."/>
        </authorList>
    </citation>
    <scope>NUCLEOTIDE SEQUENCE</scope>
    <source>
        <strain evidence="4">SCG-10</strain>
    </source>
</reference>
<dbReference type="PANTHER" id="PTHR11081">
    <property type="entry name" value="FLAP ENDONUCLEASE FAMILY MEMBER"/>
    <property type="match status" value="1"/>
</dbReference>
<gene>
    <name evidence="4" type="ORF">KI688_011646</name>
</gene>
<feature type="region of interest" description="Disordered" evidence="2">
    <location>
        <begin position="645"/>
        <end position="667"/>
    </location>
</feature>
<evidence type="ECO:0000256" key="2">
    <source>
        <dbReference type="SAM" id="MobiDB-lite"/>
    </source>
</evidence>
<dbReference type="InterPro" id="IPR006084">
    <property type="entry name" value="XPG/Rad2"/>
</dbReference>
<dbReference type="AlphaFoldDB" id="A0A9P7XY67"/>
<feature type="compositionally biased region" description="Basic residues" evidence="2">
    <location>
        <begin position="654"/>
        <end position="667"/>
    </location>
</feature>
<evidence type="ECO:0000313" key="4">
    <source>
        <dbReference type="EMBL" id="KAG9068054.1"/>
    </source>
</evidence>
<sequence>MSITVSAIKSAKHIIVYKLIEMRILQPLFEIGLDQAEDGPGESFLEKILDSEWAERFIQNLLFFALRNSTVPQGRPPASDKSKDAIAEVISTFNEFKEALWPGFKALNSSNLALSNIIAELAPKICLDLKLHCRRMPETLRTKLSKLSIDCDGLPEMDQDDTDAGGDAGAADVGKDVDDDDALKRSKKIIFKLAAKQRSSYGGVIKELFIGNRDAIKEARNKQQTTYGKRTTNMAERQVAHPHIYGQLELARYLSRRIIVFRERHNASLAASEGQRVRELLAKPLHDPHYERHVLYDILSKAFDKELTIIYVDGSPSEQKRREHRRRNVTLKRALVKLQTKVSGSTRSTKQIFRTRKNNYRLPRGSLDQDILPVLIEKSWRIHLCPYQADTCLSRVCQDALDPDSVIVVTSDSDLIVCEEIRHIMMPVGKTRELQLFDRTRLLDRLDLTSEQHLLLVCIVTSNDYAKNLPYFGLLRSCDIIRDFDLTSLGPLGGSGDNDHRAEALMPFIQNYLDEVGRQLGKRKKRSTQQTSTRHKQQEIIHIVPEYYRHAVTAFDERMETPLQEHLEPDDGSPHSYDIITMILQELYSRKSQQQQPQQSRNDTHIFTQHLPSERVPIELSSTKDMLMDTDTNIESALPSTSMQHNSKKISVCTRKRKSSLRHKQRRKDRSYTLKMYRVSLNSYFSWHSSQSILDEFGVSSVEEIDVWGIDPGEANTAAFCGIVRACLTSIDTNAALQDDPGGRSQSNFPASSNRILPPALEVKNLVVNRQSLFQPEYAAAAGHVVVLVDEFLTSSVCPTWLETGDASRLAESTIRSCVCLECGRWIHRDLVGAHNIAAAGEVWIWTLTRTLPLSRKIPAGQSGGATLHS</sequence>
<evidence type="ECO:0000256" key="1">
    <source>
        <dbReference type="ARBA" id="ARBA00023125"/>
    </source>
</evidence>
<keyword evidence="5" id="KW-1185">Reference proteome</keyword>
<protein>
    <recommendedName>
        <fullName evidence="3">Cas12f1-like TNB domain-containing protein</fullName>
    </recommendedName>
</protein>
<name>A0A9P7XY67_9FUNG</name>
<dbReference type="GO" id="GO:0003677">
    <property type="term" value="F:DNA binding"/>
    <property type="evidence" value="ECO:0007669"/>
    <property type="project" value="UniProtKB-KW"/>
</dbReference>
<organism evidence="4 5">
    <name type="scientific">Linnemannia hyalina</name>
    <dbReference type="NCBI Taxonomy" id="64524"/>
    <lineage>
        <taxon>Eukaryota</taxon>
        <taxon>Fungi</taxon>
        <taxon>Fungi incertae sedis</taxon>
        <taxon>Mucoromycota</taxon>
        <taxon>Mortierellomycotina</taxon>
        <taxon>Mortierellomycetes</taxon>
        <taxon>Mortierellales</taxon>
        <taxon>Mortierellaceae</taxon>
        <taxon>Linnemannia</taxon>
    </lineage>
</organism>
<evidence type="ECO:0000259" key="3">
    <source>
        <dbReference type="Pfam" id="PF07282"/>
    </source>
</evidence>
<dbReference type="Pfam" id="PF07282">
    <property type="entry name" value="Cas12f1-like_TNB"/>
    <property type="match status" value="1"/>
</dbReference>
<comment type="caution">
    <text evidence="4">The sequence shown here is derived from an EMBL/GenBank/DDBJ whole genome shotgun (WGS) entry which is preliminary data.</text>
</comment>
<feature type="domain" description="Cas12f1-like TNB" evidence="3">
    <location>
        <begin position="779"/>
        <end position="837"/>
    </location>
</feature>
<accession>A0A9P7XY67</accession>
<feature type="region of interest" description="Disordered" evidence="2">
    <location>
        <begin position="590"/>
        <end position="611"/>
    </location>
</feature>
<dbReference type="OrthoDB" id="2449149at2759"/>